<dbReference type="GO" id="GO:0016020">
    <property type="term" value="C:membrane"/>
    <property type="evidence" value="ECO:0007669"/>
    <property type="project" value="UniProtKB-SubCell"/>
</dbReference>
<name>A0AB39W3S1_9FLAO</name>
<sequence>MFIQIGVLMLYFFYEKLAIEARFLKIIAPVLLLFLLGFIGTIFNSYPIYGFIKDIFHFSKPIVGLLIGFLFYKKINNFNLFIKTIVYCGLASAIIHFLVLIFMGNIFSSSVDAIREFGKDNFLELFALFFLLSYSYFQKEYLLKSRLLTRVIVFILFVSNVLYFSRTMIVVALVLLLSIYGYTVLNKKTIRFLGLFITAIALFYGYLYTVKIERNKPGMEGFLFKVKIAPAELFKTKIDRENHKDLWDHWRGYEAKRAYALMQENPSSFVFGTGFGSLVNLKFKAPLTGEKEGIRYISELHNGYMYVFYKTGSIGIIILFLFFGTLYLALYRKHNNKRIILVFISGIGLVYVFTSLTITGIYNGRDVIIFILGGLLYFERSSVFVKEIEG</sequence>
<gene>
    <name evidence="7" type="ORF">AB3G34_14770</name>
</gene>
<evidence type="ECO:0000256" key="2">
    <source>
        <dbReference type="ARBA" id="ARBA00022692"/>
    </source>
</evidence>
<dbReference type="RefSeq" id="WP_369752896.1">
    <property type="nucleotide sequence ID" value="NZ_CP165625.1"/>
</dbReference>
<evidence type="ECO:0000256" key="3">
    <source>
        <dbReference type="ARBA" id="ARBA00022989"/>
    </source>
</evidence>
<evidence type="ECO:0000256" key="4">
    <source>
        <dbReference type="ARBA" id="ARBA00023136"/>
    </source>
</evidence>
<feature type="transmembrane region" description="Helical" evidence="5">
    <location>
        <begin position="169"/>
        <end position="185"/>
    </location>
</feature>
<keyword evidence="2 5" id="KW-0812">Transmembrane</keyword>
<feature type="transmembrane region" description="Helical" evidence="5">
    <location>
        <begin position="147"/>
        <end position="163"/>
    </location>
</feature>
<protein>
    <submittedName>
        <fullName evidence="7">O-antigen ligase family protein</fullName>
    </submittedName>
</protein>
<feature type="transmembrane region" description="Helical" evidence="5">
    <location>
        <begin position="307"/>
        <end position="330"/>
    </location>
</feature>
<feature type="transmembrane region" description="Helical" evidence="5">
    <location>
        <begin position="192"/>
        <end position="209"/>
    </location>
</feature>
<dbReference type="Pfam" id="PF04932">
    <property type="entry name" value="Wzy_C"/>
    <property type="match status" value="1"/>
</dbReference>
<dbReference type="PANTHER" id="PTHR37422:SF13">
    <property type="entry name" value="LIPOPOLYSACCHARIDE BIOSYNTHESIS PROTEIN PA4999-RELATED"/>
    <property type="match status" value="1"/>
</dbReference>
<feature type="transmembrane region" description="Helical" evidence="5">
    <location>
        <begin position="84"/>
        <end position="109"/>
    </location>
</feature>
<dbReference type="EMBL" id="CP165625">
    <property type="protein sequence ID" value="XDU95141.1"/>
    <property type="molecule type" value="Genomic_DNA"/>
</dbReference>
<organism evidence="7">
    <name type="scientific">Flavobacterium sp. WC2409</name>
    <dbReference type="NCBI Taxonomy" id="3234139"/>
    <lineage>
        <taxon>Bacteria</taxon>
        <taxon>Pseudomonadati</taxon>
        <taxon>Bacteroidota</taxon>
        <taxon>Flavobacteriia</taxon>
        <taxon>Flavobacteriales</taxon>
        <taxon>Flavobacteriaceae</taxon>
        <taxon>Flavobacterium</taxon>
    </lineage>
</organism>
<evidence type="ECO:0000259" key="6">
    <source>
        <dbReference type="Pfam" id="PF04932"/>
    </source>
</evidence>
<feature type="transmembrane region" description="Helical" evidence="5">
    <location>
        <begin position="55"/>
        <end position="72"/>
    </location>
</feature>
<comment type="subcellular location">
    <subcellularLocation>
        <location evidence="1">Membrane</location>
        <topology evidence="1">Multi-pass membrane protein</topology>
    </subcellularLocation>
</comment>
<keyword evidence="3 5" id="KW-1133">Transmembrane helix</keyword>
<dbReference type="PANTHER" id="PTHR37422">
    <property type="entry name" value="TEICHURONIC ACID BIOSYNTHESIS PROTEIN TUAE"/>
    <property type="match status" value="1"/>
</dbReference>
<proteinExistence type="predicted"/>
<dbReference type="AlphaFoldDB" id="A0AB39W3S1"/>
<evidence type="ECO:0000313" key="7">
    <source>
        <dbReference type="EMBL" id="XDU95141.1"/>
    </source>
</evidence>
<dbReference type="InterPro" id="IPR051533">
    <property type="entry name" value="WaaL-like"/>
</dbReference>
<accession>A0AB39W3S1</accession>
<keyword evidence="7" id="KW-0436">Ligase</keyword>
<dbReference type="InterPro" id="IPR007016">
    <property type="entry name" value="O-antigen_ligase-rel_domated"/>
</dbReference>
<evidence type="ECO:0000256" key="5">
    <source>
        <dbReference type="SAM" id="Phobius"/>
    </source>
</evidence>
<keyword evidence="4 5" id="KW-0472">Membrane</keyword>
<feature type="transmembrane region" description="Helical" evidence="5">
    <location>
        <begin position="339"/>
        <end position="361"/>
    </location>
</feature>
<feature type="transmembrane region" description="Helical" evidence="5">
    <location>
        <begin position="121"/>
        <end position="137"/>
    </location>
</feature>
<dbReference type="GO" id="GO:0016874">
    <property type="term" value="F:ligase activity"/>
    <property type="evidence" value="ECO:0007669"/>
    <property type="project" value="UniProtKB-KW"/>
</dbReference>
<evidence type="ECO:0000256" key="1">
    <source>
        <dbReference type="ARBA" id="ARBA00004141"/>
    </source>
</evidence>
<feature type="transmembrane region" description="Helical" evidence="5">
    <location>
        <begin position="367"/>
        <end position="385"/>
    </location>
</feature>
<reference evidence="7" key="1">
    <citation type="submission" date="2024-07" db="EMBL/GenBank/DDBJ databases">
        <authorList>
            <person name="Biller S.J."/>
        </authorList>
    </citation>
    <scope>NUCLEOTIDE SEQUENCE</scope>
    <source>
        <strain evidence="7">WC2409</strain>
    </source>
</reference>
<feature type="domain" description="O-antigen ligase-related" evidence="6">
    <location>
        <begin position="152"/>
        <end position="320"/>
    </location>
</feature>
<feature type="transmembrane region" description="Helical" evidence="5">
    <location>
        <begin position="23"/>
        <end position="43"/>
    </location>
</feature>